<dbReference type="UniPathway" id="UPA00219"/>
<comment type="similarity">
    <text evidence="3 15">Belongs to the peptidase S11 family.</text>
</comment>
<evidence type="ECO:0000256" key="9">
    <source>
        <dbReference type="ARBA" id="ARBA00022960"/>
    </source>
</evidence>
<accession>A0A096DQ71</accession>
<keyword evidence="8" id="KW-0378">Hydrolase</keyword>
<feature type="chain" id="PRO_5039243447" description="serine-type D-Ala-D-Ala carboxypeptidase" evidence="16">
    <location>
        <begin position="25"/>
        <end position="371"/>
    </location>
</feature>
<feature type="active site" description="Proton acceptor" evidence="13">
    <location>
        <position position="61"/>
    </location>
</feature>
<evidence type="ECO:0000256" key="8">
    <source>
        <dbReference type="ARBA" id="ARBA00022801"/>
    </source>
</evidence>
<dbReference type="GO" id="GO:0009002">
    <property type="term" value="F:serine-type D-Ala-D-Ala carboxypeptidase activity"/>
    <property type="evidence" value="ECO:0007669"/>
    <property type="project" value="UniProtKB-EC"/>
</dbReference>
<organism evidence="18 19">
    <name type="scientific">Caloranaerobacter azorensis H53214</name>
    <dbReference type="NCBI Taxonomy" id="1156417"/>
    <lineage>
        <taxon>Bacteria</taxon>
        <taxon>Bacillati</taxon>
        <taxon>Bacillota</taxon>
        <taxon>Tissierellia</taxon>
        <taxon>Tissierellales</taxon>
        <taxon>Thermohalobacteraceae</taxon>
        <taxon>Caloranaerobacter</taxon>
    </lineage>
</organism>
<keyword evidence="5 18" id="KW-0121">Carboxypeptidase</keyword>
<evidence type="ECO:0000256" key="6">
    <source>
        <dbReference type="ARBA" id="ARBA00022670"/>
    </source>
</evidence>
<evidence type="ECO:0000313" key="19">
    <source>
        <dbReference type="Proteomes" id="UP000029622"/>
    </source>
</evidence>
<evidence type="ECO:0000256" key="15">
    <source>
        <dbReference type="RuleBase" id="RU004016"/>
    </source>
</evidence>
<keyword evidence="9" id="KW-0133">Cell shape</keyword>
<dbReference type="GO" id="GO:0071555">
    <property type="term" value="P:cell wall organization"/>
    <property type="evidence" value="ECO:0007669"/>
    <property type="project" value="UniProtKB-KW"/>
</dbReference>
<evidence type="ECO:0000256" key="11">
    <source>
        <dbReference type="ARBA" id="ARBA00023316"/>
    </source>
</evidence>
<keyword evidence="6" id="KW-0645">Protease</keyword>
<dbReference type="GO" id="GO:0006508">
    <property type="term" value="P:proteolysis"/>
    <property type="evidence" value="ECO:0007669"/>
    <property type="project" value="UniProtKB-KW"/>
</dbReference>
<dbReference type="Proteomes" id="UP000029622">
    <property type="component" value="Unassembled WGS sequence"/>
</dbReference>
<dbReference type="InterPro" id="IPR012338">
    <property type="entry name" value="Beta-lactam/transpept-like"/>
</dbReference>
<reference evidence="18 19" key="1">
    <citation type="submission" date="2013-12" db="EMBL/GenBank/DDBJ databases">
        <title>Draft genome sequence of Caloranaerobacter sp. H53214.</title>
        <authorList>
            <person name="Jiang L.J."/>
            <person name="Shao Z.Z."/>
            <person name="Long M.N."/>
        </authorList>
    </citation>
    <scope>NUCLEOTIDE SEQUENCE [LARGE SCALE GENOMIC DNA]</scope>
    <source>
        <strain evidence="18 19">H53214</strain>
    </source>
</reference>
<protein>
    <recommendedName>
        <fullName evidence="4">serine-type D-Ala-D-Ala carboxypeptidase</fullName>
        <ecNumber evidence="4">3.4.16.4</ecNumber>
    </recommendedName>
</protein>
<evidence type="ECO:0000256" key="5">
    <source>
        <dbReference type="ARBA" id="ARBA00022645"/>
    </source>
</evidence>
<dbReference type="PANTHER" id="PTHR21581">
    <property type="entry name" value="D-ALANYL-D-ALANINE CARBOXYPEPTIDASE"/>
    <property type="match status" value="1"/>
</dbReference>
<dbReference type="SUPFAM" id="SSF69189">
    <property type="entry name" value="Penicillin-binding protein associated domain"/>
    <property type="match status" value="1"/>
</dbReference>
<evidence type="ECO:0000256" key="13">
    <source>
        <dbReference type="PIRSR" id="PIRSR618044-1"/>
    </source>
</evidence>
<evidence type="ECO:0000256" key="2">
    <source>
        <dbReference type="ARBA" id="ARBA00004752"/>
    </source>
</evidence>
<dbReference type="RefSeq" id="WP_035161105.1">
    <property type="nucleotide sequence ID" value="NZ_AZTB01000001.1"/>
</dbReference>
<dbReference type="InterPro" id="IPR015956">
    <property type="entry name" value="Peniciliin-bd_prot_C_sf"/>
</dbReference>
<keyword evidence="11" id="KW-0961">Cell wall biogenesis/degradation</keyword>
<evidence type="ECO:0000256" key="3">
    <source>
        <dbReference type="ARBA" id="ARBA00007164"/>
    </source>
</evidence>
<dbReference type="STRING" id="1156417.Y919_00055"/>
<dbReference type="Gene3D" id="3.40.710.10">
    <property type="entry name" value="DD-peptidase/beta-lactamase superfamily"/>
    <property type="match status" value="1"/>
</dbReference>
<comment type="caution">
    <text evidence="18">The sequence shown here is derived from an EMBL/GenBank/DDBJ whole genome shotgun (WGS) entry which is preliminary data.</text>
</comment>
<dbReference type="SUPFAM" id="SSF56601">
    <property type="entry name" value="beta-lactamase/transpeptidase-like"/>
    <property type="match status" value="1"/>
</dbReference>
<dbReference type="InterPro" id="IPR001967">
    <property type="entry name" value="Peptidase_S11_N"/>
</dbReference>
<dbReference type="Gene3D" id="2.60.410.10">
    <property type="entry name" value="D-Ala-D-Ala carboxypeptidase, C-terminal domain"/>
    <property type="match status" value="1"/>
</dbReference>
<feature type="active site" description="Acyl-ester intermediate" evidence="13">
    <location>
        <position position="58"/>
    </location>
</feature>
<dbReference type="EMBL" id="AZTB01000001">
    <property type="protein sequence ID" value="KGG81391.1"/>
    <property type="molecule type" value="Genomic_DNA"/>
</dbReference>
<dbReference type="InterPro" id="IPR037167">
    <property type="entry name" value="Peptidase_S11_C_sf"/>
</dbReference>
<sequence length="371" mass="42356">MKRYRKLLFVAIILILLSSHNSYCEPIELNAKSSILMEVNTGRILFSYNPHIKLPMASTTKIMTALIAIEYGNLDDIVTIKKNSVGIEGSSIYLKEGETLTLRDLLYGLMLRSGNDAAMAIAEHIGGTVDNFVKLMNEKAKELGAINTNFTNPHGLHDANHYTTAYDLALITREALKKKEFRDIVKSKLWIADRDINEYFYNKNKTLWQYEGGDGVKTGYTKRAGRCLVSSATRNGMQLIAIVLDDYSWFNDCYKLLDYGFSLFKPKVVFNKGQFIKNVEVINGNKEKIPIVTKKELIIPMKDSEIENIKVKIELPEKIYAPIEKNQKVGKIRIYLNGKLFAVNDLVTKYRIEEKSIFVKITDYLRKILNN</sequence>
<dbReference type="Pfam" id="PF00768">
    <property type="entry name" value="Peptidase_S11"/>
    <property type="match status" value="1"/>
</dbReference>
<evidence type="ECO:0000256" key="14">
    <source>
        <dbReference type="PIRSR" id="PIRSR618044-2"/>
    </source>
</evidence>
<keyword evidence="7 16" id="KW-0732">Signal</keyword>
<feature type="signal peptide" evidence="16">
    <location>
        <begin position="1"/>
        <end position="24"/>
    </location>
</feature>
<evidence type="ECO:0000259" key="17">
    <source>
        <dbReference type="SMART" id="SM00936"/>
    </source>
</evidence>
<dbReference type="EC" id="3.4.16.4" evidence="4"/>
<evidence type="ECO:0000256" key="4">
    <source>
        <dbReference type="ARBA" id="ARBA00012448"/>
    </source>
</evidence>
<comment type="pathway">
    <text evidence="2">Cell wall biogenesis; peptidoglycan biosynthesis.</text>
</comment>
<name>A0A096DQ71_9FIRM</name>
<evidence type="ECO:0000256" key="1">
    <source>
        <dbReference type="ARBA" id="ARBA00003217"/>
    </source>
</evidence>
<comment type="function">
    <text evidence="1">Removes C-terminal D-alanyl residues from sugar-peptide cell wall precursors.</text>
</comment>
<dbReference type="AlphaFoldDB" id="A0A096DQ71"/>
<evidence type="ECO:0000256" key="10">
    <source>
        <dbReference type="ARBA" id="ARBA00022984"/>
    </source>
</evidence>
<dbReference type="InterPro" id="IPR018044">
    <property type="entry name" value="Peptidase_S11"/>
</dbReference>
<dbReference type="SMART" id="SM00936">
    <property type="entry name" value="PBP5_C"/>
    <property type="match status" value="1"/>
</dbReference>
<feature type="domain" description="Peptidase S11 D-Ala-D-Ala carboxypeptidase A C-terminal" evidence="17">
    <location>
        <begin position="264"/>
        <end position="354"/>
    </location>
</feature>
<dbReference type="PRINTS" id="PR00725">
    <property type="entry name" value="DADACBPTASE1"/>
</dbReference>
<dbReference type="GO" id="GO:0008360">
    <property type="term" value="P:regulation of cell shape"/>
    <property type="evidence" value="ECO:0007669"/>
    <property type="project" value="UniProtKB-KW"/>
</dbReference>
<gene>
    <name evidence="18" type="ORF">Y919_00055</name>
</gene>
<dbReference type="Pfam" id="PF07943">
    <property type="entry name" value="PBP5_C"/>
    <property type="match status" value="1"/>
</dbReference>
<evidence type="ECO:0000256" key="7">
    <source>
        <dbReference type="ARBA" id="ARBA00022729"/>
    </source>
</evidence>
<keyword evidence="10" id="KW-0573">Peptidoglycan synthesis</keyword>
<evidence type="ECO:0000313" key="18">
    <source>
        <dbReference type="EMBL" id="KGG81391.1"/>
    </source>
</evidence>
<feature type="active site" evidence="13">
    <location>
        <position position="113"/>
    </location>
</feature>
<evidence type="ECO:0000256" key="16">
    <source>
        <dbReference type="SAM" id="SignalP"/>
    </source>
</evidence>
<dbReference type="InterPro" id="IPR012907">
    <property type="entry name" value="Peptidase_S11_C"/>
</dbReference>
<dbReference type="PANTHER" id="PTHR21581:SF33">
    <property type="entry name" value="D-ALANYL-D-ALANINE CARBOXYPEPTIDASE DACB"/>
    <property type="match status" value="1"/>
</dbReference>
<feature type="binding site" evidence="14">
    <location>
        <position position="217"/>
    </location>
    <ligand>
        <name>substrate</name>
    </ligand>
</feature>
<dbReference type="GO" id="GO:0009252">
    <property type="term" value="P:peptidoglycan biosynthetic process"/>
    <property type="evidence" value="ECO:0007669"/>
    <property type="project" value="UniProtKB-UniPathway"/>
</dbReference>
<proteinExistence type="inferred from homology"/>
<comment type="catalytic activity">
    <reaction evidence="12">
        <text>Preferential cleavage: (Ac)2-L-Lys-D-Ala-|-D-Ala. Also transpeptidation of peptidyl-alanyl moieties that are N-acyl substituents of D-alanine.</text>
        <dbReference type="EC" id="3.4.16.4"/>
    </reaction>
</comment>
<evidence type="ECO:0000256" key="12">
    <source>
        <dbReference type="ARBA" id="ARBA00034000"/>
    </source>
</evidence>